<comment type="caution">
    <text evidence="1">The sequence shown here is derived from an EMBL/GenBank/DDBJ whole genome shotgun (WGS) entry which is preliminary data.</text>
</comment>
<keyword evidence="2" id="KW-1185">Reference proteome</keyword>
<evidence type="ECO:0000313" key="1">
    <source>
        <dbReference type="EMBL" id="KAF2260074.1"/>
    </source>
</evidence>
<evidence type="ECO:0000313" key="2">
    <source>
        <dbReference type="Proteomes" id="UP000800093"/>
    </source>
</evidence>
<name>A0A9P4K5W9_9PLEO</name>
<protein>
    <submittedName>
        <fullName evidence="1">Uncharacterized protein</fullName>
    </submittedName>
</protein>
<dbReference type="Proteomes" id="UP000800093">
    <property type="component" value="Unassembled WGS sequence"/>
</dbReference>
<accession>A0A9P4K5W9</accession>
<organism evidence="1 2">
    <name type="scientific">Lojkania enalia</name>
    <dbReference type="NCBI Taxonomy" id="147567"/>
    <lineage>
        <taxon>Eukaryota</taxon>
        <taxon>Fungi</taxon>
        <taxon>Dikarya</taxon>
        <taxon>Ascomycota</taxon>
        <taxon>Pezizomycotina</taxon>
        <taxon>Dothideomycetes</taxon>
        <taxon>Pleosporomycetidae</taxon>
        <taxon>Pleosporales</taxon>
        <taxon>Pleosporales incertae sedis</taxon>
        <taxon>Lojkania</taxon>
    </lineage>
</organism>
<reference evidence="2" key="1">
    <citation type="journal article" date="2020" name="Stud. Mycol.">
        <title>101 Dothideomycetes genomes: A test case for predicting lifestyles and emergence of pathogens.</title>
        <authorList>
            <person name="Haridas S."/>
            <person name="Albert R."/>
            <person name="Binder M."/>
            <person name="Bloem J."/>
            <person name="LaButti K."/>
            <person name="Salamov A."/>
            <person name="Andreopoulos B."/>
            <person name="Baker S."/>
            <person name="Barry K."/>
            <person name="Bills G."/>
            <person name="Bluhm B."/>
            <person name="Cannon C."/>
            <person name="Castanera R."/>
            <person name="Culley D."/>
            <person name="Daum C."/>
            <person name="Ezra D."/>
            <person name="Gonzalez J."/>
            <person name="Henrissat B."/>
            <person name="Kuo A."/>
            <person name="Liang C."/>
            <person name="Lipzen A."/>
            <person name="Lutzoni F."/>
            <person name="Magnuson J."/>
            <person name="Mondo S."/>
            <person name="Nolan M."/>
            <person name="Ohm R."/>
            <person name="Pangilinan J."/>
            <person name="Park H.-J."/>
            <person name="Ramirez L."/>
            <person name="Alfaro M."/>
            <person name="Sun H."/>
            <person name="Tritt A."/>
            <person name="Yoshinaga Y."/>
            <person name="Zwiers L.-H."/>
            <person name="Turgeon B."/>
            <person name="Goodwin S."/>
            <person name="Spatafora J."/>
            <person name="Crous P."/>
            <person name="Grigoriev I."/>
        </authorList>
    </citation>
    <scope>NUCLEOTIDE SEQUENCE [LARGE SCALE GENOMIC DNA]</scope>
    <source>
        <strain evidence="2">CBS 304.66</strain>
    </source>
</reference>
<dbReference type="AlphaFoldDB" id="A0A9P4K5W9"/>
<sequence length="67" mass="8100">MKTRFYKIILAKSFLPTMLNRNDSISNAHQDTFEWMFQDDDSVIGAPSWDSLLRGYKRRREHILDHW</sequence>
<gene>
    <name evidence="1" type="ORF">CC78DRAFT_536672</name>
</gene>
<proteinExistence type="predicted"/>
<dbReference type="EMBL" id="ML986690">
    <property type="protein sequence ID" value="KAF2260074.1"/>
    <property type="molecule type" value="Genomic_DNA"/>
</dbReference>